<accession>A0A238UEU1</accession>
<reference evidence="2 3" key="1">
    <citation type="submission" date="2017-07" db="EMBL/GenBank/DDBJ databases">
        <authorList>
            <person name="Sun Z.S."/>
            <person name="Albrecht U."/>
            <person name="Echele G."/>
            <person name="Lee C.C."/>
        </authorList>
    </citation>
    <scope>NUCLEOTIDE SEQUENCE [LARGE SCALE GENOMIC DNA]</scope>
    <source>
        <strain evidence="3">type strain: KCTC 22618</strain>
    </source>
</reference>
<gene>
    <name evidence="2" type="ORF">TJEJU_4101</name>
</gene>
<feature type="chain" id="PRO_5013054105" evidence="1">
    <location>
        <begin position="21"/>
        <end position="267"/>
    </location>
</feature>
<dbReference type="EMBL" id="LT899436">
    <property type="protein sequence ID" value="SNR17723.1"/>
    <property type="molecule type" value="Genomic_DNA"/>
</dbReference>
<dbReference type="Proteomes" id="UP000215214">
    <property type="component" value="Chromosome TJEJU"/>
</dbReference>
<dbReference type="KEGG" id="tje:TJEJU_4101"/>
<dbReference type="AlphaFoldDB" id="A0A238UEU1"/>
<name>A0A238UEU1_9FLAO</name>
<dbReference type="PROSITE" id="PS51257">
    <property type="entry name" value="PROKAR_LIPOPROTEIN"/>
    <property type="match status" value="1"/>
</dbReference>
<keyword evidence="3" id="KW-1185">Reference proteome</keyword>
<evidence type="ECO:0000313" key="3">
    <source>
        <dbReference type="Proteomes" id="UP000215214"/>
    </source>
</evidence>
<evidence type="ECO:0000256" key="1">
    <source>
        <dbReference type="SAM" id="SignalP"/>
    </source>
</evidence>
<evidence type="ECO:0000313" key="2">
    <source>
        <dbReference type="EMBL" id="SNR17723.1"/>
    </source>
</evidence>
<sequence>MKNKKLLLALLPFLLTACDANELHDINEELITNNESHKNISKSEVQLFLDMNSGSLNKKVHLEENSFQKSNLDFLCANSLTIVSDKERKVLSYNLVHKNDNSCNPLDLVNSDFDLIRNPHIWQIPLNVEAPYYLYNISADSNHVGSVGYILENALRGLRNQGVPPVLAPGTKTEWIETSNFEIYFDNFFHHDRFLTSDLEIMRDRIACLILETYFNSYNTVNSNGILQTIGRIKVRPDATFCGGKAIFTTVSIGYIKYSQDNDEVLF</sequence>
<dbReference type="RefSeq" id="WP_095074911.1">
    <property type="nucleotide sequence ID" value="NZ_LT899436.1"/>
</dbReference>
<keyword evidence="2" id="KW-0449">Lipoprotein</keyword>
<organism evidence="2 3">
    <name type="scientific">Tenacibaculum jejuense</name>
    <dbReference type="NCBI Taxonomy" id="584609"/>
    <lineage>
        <taxon>Bacteria</taxon>
        <taxon>Pseudomonadati</taxon>
        <taxon>Bacteroidota</taxon>
        <taxon>Flavobacteriia</taxon>
        <taxon>Flavobacteriales</taxon>
        <taxon>Flavobacteriaceae</taxon>
        <taxon>Tenacibaculum</taxon>
    </lineage>
</organism>
<keyword evidence="1" id="KW-0732">Signal</keyword>
<feature type="signal peptide" evidence="1">
    <location>
        <begin position="1"/>
        <end position="20"/>
    </location>
</feature>
<proteinExistence type="predicted"/>
<protein>
    <submittedName>
        <fullName evidence="2">Probable lipoprotein</fullName>
    </submittedName>
</protein>